<accession>A0A3A3GWE7</accession>
<evidence type="ECO:0000313" key="3">
    <source>
        <dbReference type="EMBL" id="RJG19124.1"/>
    </source>
</evidence>
<feature type="transmembrane region" description="Helical" evidence="2">
    <location>
        <begin position="43"/>
        <end position="60"/>
    </location>
</feature>
<organism evidence="3 4">
    <name type="scientific">Paenibacillus thiaminolyticus</name>
    <name type="common">Bacillus thiaminolyticus</name>
    <dbReference type="NCBI Taxonomy" id="49283"/>
    <lineage>
        <taxon>Bacteria</taxon>
        <taxon>Bacillati</taxon>
        <taxon>Bacillota</taxon>
        <taxon>Bacilli</taxon>
        <taxon>Bacillales</taxon>
        <taxon>Paenibacillaceae</taxon>
        <taxon>Paenibacillus</taxon>
    </lineage>
</organism>
<proteinExistence type="predicted"/>
<comment type="caution">
    <text evidence="3">The sequence shown here is derived from an EMBL/GenBank/DDBJ whole genome shotgun (WGS) entry which is preliminary data.</text>
</comment>
<reference evidence="3 4" key="1">
    <citation type="submission" date="2018-09" db="EMBL/GenBank/DDBJ databases">
        <title>Paenibacillus SK2017-BO5.</title>
        <authorList>
            <person name="Piskunova J.V."/>
            <person name="Dubiley S.A."/>
            <person name="Severinov K.V."/>
        </authorList>
    </citation>
    <scope>NUCLEOTIDE SEQUENCE [LARGE SCALE GENOMIC DNA]</scope>
    <source>
        <strain evidence="3 4">BO5</strain>
    </source>
</reference>
<keyword evidence="2" id="KW-1133">Transmembrane helix</keyword>
<feature type="region of interest" description="Disordered" evidence="1">
    <location>
        <begin position="1"/>
        <end position="34"/>
    </location>
</feature>
<gene>
    <name evidence="3" type="ORF">DQX05_26015</name>
</gene>
<dbReference type="EMBL" id="QYZD01000039">
    <property type="protein sequence ID" value="RJG19124.1"/>
    <property type="molecule type" value="Genomic_DNA"/>
</dbReference>
<evidence type="ECO:0000256" key="1">
    <source>
        <dbReference type="SAM" id="MobiDB-lite"/>
    </source>
</evidence>
<dbReference type="Proteomes" id="UP000266177">
    <property type="component" value="Unassembled WGS sequence"/>
</dbReference>
<keyword evidence="2" id="KW-0472">Membrane</keyword>
<keyword evidence="2" id="KW-0812">Transmembrane</keyword>
<sequence>MPEFDGKWPDMGNGQMPNFGGGRPGGNREQDDAAAMNDRVNEAITVGIVLLLLIGAIFFVRNYKKKSL</sequence>
<dbReference type="AlphaFoldDB" id="A0A3A3GWE7"/>
<evidence type="ECO:0000256" key="2">
    <source>
        <dbReference type="SAM" id="Phobius"/>
    </source>
</evidence>
<evidence type="ECO:0000313" key="4">
    <source>
        <dbReference type="Proteomes" id="UP000266177"/>
    </source>
</evidence>
<name>A0A3A3GWE7_PANTH</name>
<protein>
    <submittedName>
        <fullName evidence="3">Uncharacterized protein</fullName>
    </submittedName>
</protein>